<dbReference type="Proteomes" id="UP000229523">
    <property type="component" value="Unassembled WGS sequence"/>
</dbReference>
<sequence length="201" mass="22760">MDLTFLKDDTLLAAKNLLGKKITTKIDGKLTSGYITEVEAYLGEDDKAAHAYQLRRTKKNEMMYREYGGVYVYTMHGHHCMNFITRDATRPEGVLIRAIEPDEGIDTMIERRGRAVNITDGPGKLTQSLGVKRDLHNGTRLNEGPIQLSEGKVPAQIIESKRIGIDNKEEAVEYLYRFTVKGNPYVSKDRVKPEEKNGWKA</sequence>
<protein>
    <recommendedName>
        <fullName evidence="5">Putative 3-methyladenine DNA glycosylase</fullName>
        <ecNumber evidence="5">3.2.2.-</ecNumber>
    </recommendedName>
</protein>
<keyword evidence="3 5" id="KW-0378">Hydrolase</keyword>
<comment type="similarity">
    <text evidence="1 5">Belongs to the DNA glycosylase MPG family.</text>
</comment>
<organism evidence="6 7">
    <name type="scientific">Macrococcoides goetzii</name>
    <dbReference type="NCBI Taxonomy" id="1891097"/>
    <lineage>
        <taxon>Bacteria</taxon>
        <taxon>Bacillati</taxon>
        <taxon>Bacillota</taxon>
        <taxon>Bacilli</taxon>
        <taxon>Bacillales</taxon>
        <taxon>Staphylococcaceae</taxon>
        <taxon>Macrococcoides</taxon>
    </lineage>
</organism>
<dbReference type="PANTHER" id="PTHR10429:SF0">
    <property type="entry name" value="DNA-3-METHYLADENINE GLYCOSYLASE"/>
    <property type="match status" value="1"/>
</dbReference>
<dbReference type="InterPro" id="IPR036995">
    <property type="entry name" value="MPG_sf"/>
</dbReference>
<accession>A0A2G5NMA5</accession>
<dbReference type="GO" id="GO:0003677">
    <property type="term" value="F:DNA binding"/>
    <property type="evidence" value="ECO:0007669"/>
    <property type="project" value="InterPro"/>
</dbReference>
<dbReference type="GO" id="GO:0006284">
    <property type="term" value="P:base-excision repair"/>
    <property type="evidence" value="ECO:0007669"/>
    <property type="project" value="InterPro"/>
</dbReference>
<evidence type="ECO:0000256" key="1">
    <source>
        <dbReference type="ARBA" id="ARBA00009232"/>
    </source>
</evidence>
<name>A0A2G5NMA5_9STAP</name>
<dbReference type="FunFam" id="3.10.300.10:FF:000001">
    <property type="entry name" value="Putative 3-methyladenine DNA glycosylase"/>
    <property type="match status" value="1"/>
</dbReference>
<dbReference type="InterPro" id="IPR011034">
    <property type="entry name" value="Formyl_transferase-like_C_sf"/>
</dbReference>
<dbReference type="NCBIfam" id="TIGR00567">
    <property type="entry name" value="3mg"/>
    <property type="match status" value="1"/>
</dbReference>
<dbReference type="Pfam" id="PF02245">
    <property type="entry name" value="Pur_DNA_glyco"/>
    <property type="match status" value="1"/>
</dbReference>
<dbReference type="RefSeq" id="WP_099581120.1">
    <property type="nucleotide sequence ID" value="NZ_MJBI02000004.1"/>
</dbReference>
<comment type="caution">
    <text evidence="6">The sequence shown here is derived from an EMBL/GenBank/DDBJ whole genome shotgun (WGS) entry which is preliminary data.</text>
</comment>
<dbReference type="HAMAP" id="MF_00527">
    <property type="entry name" value="3MGH"/>
    <property type="match status" value="1"/>
</dbReference>
<dbReference type="EMBL" id="MJBI02000004">
    <property type="protein sequence ID" value="RAI80016.1"/>
    <property type="molecule type" value="Genomic_DNA"/>
</dbReference>
<keyword evidence="4 5" id="KW-0234">DNA repair</keyword>
<evidence type="ECO:0000313" key="6">
    <source>
        <dbReference type="EMBL" id="RAI80016.1"/>
    </source>
</evidence>
<keyword evidence="2 5" id="KW-0227">DNA damage</keyword>
<dbReference type="Gene3D" id="3.10.300.10">
    <property type="entry name" value="Methylpurine-DNA glycosylase (MPG)"/>
    <property type="match status" value="1"/>
</dbReference>
<dbReference type="GO" id="GO:0003905">
    <property type="term" value="F:alkylbase DNA N-glycosylase activity"/>
    <property type="evidence" value="ECO:0007669"/>
    <property type="project" value="InterPro"/>
</dbReference>
<proteinExistence type="inferred from homology"/>
<gene>
    <name evidence="6" type="ORF">BFS35_009540</name>
</gene>
<evidence type="ECO:0000256" key="2">
    <source>
        <dbReference type="ARBA" id="ARBA00022763"/>
    </source>
</evidence>
<reference evidence="6 7" key="1">
    <citation type="journal article" date="2018" name="Front. Microbiol.">
        <title>Description and Comparative Genomics of Macrococcus caseolyticus subsp. hominis subsp. nov., Macrococcus goetzii sp. nov., Macrococcus epidermidis sp. nov., and Macrococcus bohemicus sp. nov., Novel Macrococci From Human Clinical Material With Virulence Potential and Suspected Uptake of Foreign DNA by Natural Transformation.</title>
        <authorList>
            <person name="Maslanova I."/>
            <person name="Wertheimer Z."/>
            <person name="Sedlacek I."/>
            <person name="Svec P."/>
            <person name="Indrakova A."/>
            <person name="Kovarovic V."/>
            <person name="Schumann P."/>
            <person name="Sproer C."/>
            <person name="Kralova S."/>
            <person name="Sedo O."/>
            <person name="Kristofova L."/>
            <person name="Vrbovska V."/>
            <person name="Fuzik T."/>
            <person name="Petras P."/>
            <person name="Zdrahal Z."/>
            <person name="Ruzickova V."/>
            <person name="Doskar J."/>
            <person name="Pantucek R."/>
        </authorList>
    </citation>
    <scope>NUCLEOTIDE SEQUENCE [LARGE SCALE GENOMIC DNA]</scope>
    <source>
        <strain evidence="6 7">CCM 4927</strain>
    </source>
</reference>
<dbReference type="CDD" id="cd00540">
    <property type="entry name" value="AAG"/>
    <property type="match status" value="1"/>
</dbReference>
<dbReference type="SUPFAM" id="SSF50486">
    <property type="entry name" value="FMT C-terminal domain-like"/>
    <property type="match status" value="1"/>
</dbReference>
<evidence type="ECO:0000256" key="3">
    <source>
        <dbReference type="ARBA" id="ARBA00022801"/>
    </source>
</evidence>
<dbReference type="AlphaFoldDB" id="A0A2G5NMA5"/>
<dbReference type="PANTHER" id="PTHR10429">
    <property type="entry name" value="DNA-3-METHYLADENINE GLYCOSYLASE"/>
    <property type="match status" value="1"/>
</dbReference>
<evidence type="ECO:0000256" key="4">
    <source>
        <dbReference type="ARBA" id="ARBA00023204"/>
    </source>
</evidence>
<evidence type="ECO:0000313" key="7">
    <source>
        <dbReference type="Proteomes" id="UP000229523"/>
    </source>
</evidence>
<dbReference type="EC" id="3.2.2.-" evidence="5"/>
<evidence type="ECO:0000256" key="5">
    <source>
        <dbReference type="HAMAP-Rule" id="MF_00527"/>
    </source>
</evidence>
<keyword evidence="7" id="KW-1185">Reference proteome</keyword>
<dbReference type="InterPro" id="IPR003180">
    <property type="entry name" value="MPG"/>
</dbReference>